<name>A0AAV4PQL3_CAEEX</name>
<reference evidence="2 3" key="1">
    <citation type="submission" date="2021-06" db="EMBL/GenBank/DDBJ databases">
        <title>Caerostris extrusa draft genome.</title>
        <authorList>
            <person name="Kono N."/>
            <person name="Arakawa K."/>
        </authorList>
    </citation>
    <scope>NUCLEOTIDE SEQUENCE [LARGE SCALE GENOMIC DNA]</scope>
</reference>
<dbReference type="AlphaFoldDB" id="A0AAV4PQL3"/>
<proteinExistence type="predicted"/>
<organism evidence="2 3">
    <name type="scientific">Caerostris extrusa</name>
    <name type="common">Bark spider</name>
    <name type="synonym">Caerostris bankana</name>
    <dbReference type="NCBI Taxonomy" id="172846"/>
    <lineage>
        <taxon>Eukaryota</taxon>
        <taxon>Metazoa</taxon>
        <taxon>Ecdysozoa</taxon>
        <taxon>Arthropoda</taxon>
        <taxon>Chelicerata</taxon>
        <taxon>Arachnida</taxon>
        <taxon>Araneae</taxon>
        <taxon>Araneomorphae</taxon>
        <taxon>Entelegynae</taxon>
        <taxon>Araneoidea</taxon>
        <taxon>Araneidae</taxon>
        <taxon>Caerostris</taxon>
    </lineage>
</organism>
<dbReference type="Proteomes" id="UP001054945">
    <property type="component" value="Unassembled WGS sequence"/>
</dbReference>
<dbReference type="EMBL" id="BPLR01005035">
    <property type="protein sequence ID" value="GIX99346.1"/>
    <property type="molecule type" value="Genomic_DNA"/>
</dbReference>
<evidence type="ECO:0000313" key="3">
    <source>
        <dbReference type="Proteomes" id="UP001054945"/>
    </source>
</evidence>
<gene>
    <name evidence="2" type="primary">AVEN_127766_1</name>
    <name evidence="2" type="ORF">CEXT_674591</name>
</gene>
<accession>A0AAV4PQL3</accession>
<evidence type="ECO:0000256" key="1">
    <source>
        <dbReference type="SAM" id="MobiDB-lite"/>
    </source>
</evidence>
<evidence type="ECO:0000313" key="2">
    <source>
        <dbReference type="EMBL" id="GIX99346.1"/>
    </source>
</evidence>
<feature type="region of interest" description="Disordered" evidence="1">
    <location>
        <begin position="194"/>
        <end position="228"/>
    </location>
</feature>
<comment type="caution">
    <text evidence="2">The sequence shown here is derived from an EMBL/GenBank/DDBJ whole genome shotgun (WGS) entry which is preliminary data.</text>
</comment>
<keyword evidence="3" id="KW-1185">Reference proteome</keyword>
<feature type="compositionally biased region" description="Polar residues" evidence="1">
    <location>
        <begin position="44"/>
        <end position="63"/>
    </location>
</feature>
<protein>
    <submittedName>
        <fullName evidence="2">Uncharacterized protein</fullName>
    </submittedName>
</protein>
<feature type="compositionally biased region" description="Low complexity" evidence="1">
    <location>
        <begin position="217"/>
        <end position="228"/>
    </location>
</feature>
<feature type="region of interest" description="Disordered" evidence="1">
    <location>
        <begin position="44"/>
        <end position="78"/>
    </location>
</feature>
<sequence>MNFTTSFTPPKIIYGGWTPILPGHPFFPRKYYEQYRIQSKPQYIPHSSQFSSSPHAPNIQNGNHYEPQEPHVNYGNSEHPREIYQSHSISYNSHSSDHYNKPIINQKPQKNIFSYYPPQSSYDKPPTDENLAYKPVYLEDLIPKDLNIENYGKEQTYLKITPIGKVDPHAVHQIGHINLEKIKYVPDLHGKEEYKSGHDSSVPRTDFPHQAGRHGGSNHNGHINGNHHNSVSYQPEKAVSPIKTSSAYFVKDPDYRNNAYTIDSSLLPHSKTYLSNAELNQETKHISSDGEYLETPKKLILPITGSSSISSDLKLLGSNGKSYTPSKPHYLLSNHKPHLLPGTYHFDHYPKNPSTIYKRGKAFLFAKTD</sequence>